<name>A0ACC1WVX0_MELAZ</name>
<gene>
    <name evidence="1" type="ORF">OWV82_025212</name>
</gene>
<evidence type="ECO:0000313" key="2">
    <source>
        <dbReference type="Proteomes" id="UP001164539"/>
    </source>
</evidence>
<accession>A0ACC1WVX0</accession>
<reference evidence="1 2" key="1">
    <citation type="journal article" date="2023" name="Science">
        <title>Complex scaffold remodeling in plant triterpene biosynthesis.</title>
        <authorList>
            <person name="De La Pena R."/>
            <person name="Hodgson H."/>
            <person name="Liu J.C."/>
            <person name="Stephenson M.J."/>
            <person name="Martin A.C."/>
            <person name="Owen C."/>
            <person name="Harkess A."/>
            <person name="Leebens-Mack J."/>
            <person name="Jimenez L.E."/>
            <person name="Osbourn A."/>
            <person name="Sattely E.S."/>
        </authorList>
    </citation>
    <scope>NUCLEOTIDE SEQUENCE [LARGE SCALE GENOMIC DNA]</scope>
    <source>
        <strain evidence="2">cv. JPN11</strain>
        <tissue evidence="1">Leaf</tissue>
    </source>
</reference>
<evidence type="ECO:0000313" key="1">
    <source>
        <dbReference type="EMBL" id="KAJ4702075.1"/>
    </source>
</evidence>
<sequence>MALLIILLLLPIFLFIILQKYNTRKHALIRLPPGPRGLPLIGNLHQLDSSNPPHQFWKLSKQYGPLLFLRLGFIQTLIVSSAKMAKEVLKTHDLQFCSRRAFLGQHTLSYNGLDLASAPYNECWRELRKLCVIHLFNLNRVLQFRPIREDEVSRMIEDISKSAVSSEPVNLSEILMSLTGNIICRVGFGRRYSDEGGSKKSRCYDLIQKIQVVFSSFYFTDHFPFIGWVDKFTGKIHLLEKVFKELDMFYQELIDEHLDPNRPKTDDEDILDVLLQIRKDHDIKFDLTWDHIKAVLMNVFIAGSDTSAVTVVWAMTYLMKNAEAMRKAQEEIRHVTGNKGFVDEDDIQRLPYVEAIVKETMRLQPTIPLLLPRETMEKCSIDGYEIPARTRVYVNIWAIGRDPEVWDEPERFDPDRFMGSSSSIDLKGQNFELIPFGAGRRICPGMSMGLATVQLALANLLYKFDWEMPSGMKVEDLDFEMSPGITMHKKNALCLMPIAR</sequence>
<protein>
    <submittedName>
        <fullName evidence="1">Cytochrome P450</fullName>
    </submittedName>
</protein>
<dbReference type="Proteomes" id="UP001164539">
    <property type="component" value="Chromosome 14"/>
</dbReference>
<proteinExistence type="predicted"/>
<dbReference type="EMBL" id="CM051407">
    <property type="protein sequence ID" value="KAJ4702075.1"/>
    <property type="molecule type" value="Genomic_DNA"/>
</dbReference>
<comment type="caution">
    <text evidence="1">The sequence shown here is derived from an EMBL/GenBank/DDBJ whole genome shotgun (WGS) entry which is preliminary data.</text>
</comment>
<organism evidence="1 2">
    <name type="scientific">Melia azedarach</name>
    <name type="common">Chinaberry tree</name>
    <dbReference type="NCBI Taxonomy" id="155640"/>
    <lineage>
        <taxon>Eukaryota</taxon>
        <taxon>Viridiplantae</taxon>
        <taxon>Streptophyta</taxon>
        <taxon>Embryophyta</taxon>
        <taxon>Tracheophyta</taxon>
        <taxon>Spermatophyta</taxon>
        <taxon>Magnoliopsida</taxon>
        <taxon>eudicotyledons</taxon>
        <taxon>Gunneridae</taxon>
        <taxon>Pentapetalae</taxon>
        <taxon>rosids</taxon>
        <taxon>malvids</taxon>
        <taxon>Sapindales</taxon>
        <taxon>Meliaceae</taxon>
        <taxon>Melia</taxon>
    </lineage>
</organism>
<keyword evidence="2" id="KW-1185">Reference proteome</keyword>